<evidence type="ECO:0000313" key="1">
    <source>
        <dbReference type="EMBL" id="MBO8446604.1"/>
    </source>
</evidence>
<accession>A0A9D9EK35</accession>
<reference evidence="1" key="1">
    <citation type="submission" date="2020-10" db="EMBL/GenBank/DDBJ databases">
        <authorList>
            <person name="Gilroy R."/>
        </authorList>
    </citation>
    <scope>NUCLEOTIDE SEQUENCE</scope>
    <source>
        <strain evidence="1">D3-1215</strain>
    </source>
</reference>
<dbReference type="PANTHER" id="PTHR34472">
    <property type="entry name" value="SULFUR CARRIER PROTEIN THIS"/>
    <property type="match status" value="1"/>
</dbReference>
<dbReference type="Pfam" id="PF02597">
    <property type="entry name" value="ThiS"/>
    <property type="match status" value="1"/>
</dbReference>
<reference evidence="1" key="2">
    <citation type="journal article" date="2021" name="PeerJ">
        <title>Extensive microbial diversity within the chicken gut microbiome revealed by metagenomics and culture.</title>
        <authorList>
            <person name="Gilroy R."/>
            <person name="Ravi A."/>
            <person name="Getino M."/>
            <person name="Pursley I."/>
            <person name="Horton D.L."/>
            <person name="Alikhan N.F."/>
            <person name="Baker D."/>
            <person name="Gharbi K."/>
            <person name="Hall N."/>
            <person name="Watson M."/>
            <person name="Adriaenssens E.M."/>
            <person name="Foster-Nyarko E."/>
            <person name="Jarju S."/>
            <person name="Secka A."/>
            <person name="Antonio M."/>
            <person name="Oren A."/>
            <person name="Chaudhuri R.R."/>
            <person name="La Ragione R."/>
            <person name="Hildebrand F."/>
            <person name="Pallen M.J."/>
        </authorList>
    </citation>
    <scope>NUCLEOTIDE SEQUENCE</scope>
    <source>
        <strain evidence="1">D3-1215</strain>
    </source>
</reference>
<dbReference type="InterPro" id="IPR010035">
    <property type="entry name" value="Thi_S"/>
</dbReference>
<dbReference type="EMBL" id="JADIMR010000034">
    <property type="protein sequence ID" value="MBO8446604.1"/>
    <property type="molecule type" value="Genomic_DNA"/>
</dbReference>
<dbReference type="SUPFAM" id="SSF54285">
    <property type="entry name" value="MoaD/ThiS"/>
    <property type="match status" value="1"/>
</dbReference>
<dbReference type="CDD" id="cd00565">
    <property type="entry name" value="Ubl_ThiS"/>
    <property type="match status" value="1"/>
</dbReference>
<dbReference type="Proteomes" id="UP000823637">
    <property type="component" value="Unassembled WGS sequence"/>
</dbReference>
<dbReference type="PANTHER" id="PTHR34472:SF1">
    <property type="entry name" value="SULFUR CARRIER PROTEIN THIS"/>
    <property type="match status" value="1"/>
</dbReference>
<dbReference type="NCBIfam" id="TIGR01683">
    <property type="entry name" value="thiS"/>
    <property type="match status" value="1"/>
</dbReference>
<evidence type="ECO:0000313" key="2">
    <source>
        <dbReference type="Proteomes" id="UP000823637"/>
    </source>
</evidence>
<sequence length="65" mass="7056">MKISVNNKETVTEARNIADLAVELELPSDGIAIAVDNKMVKRSEWENTTLEENAKVLIIKAACGG</sequence>
<dbReference type="InterPro" id="IPR012675">
    <property type="entry name" value="Beta-grasp_dom_sf"/>
</dbReference>
<dbReference type="Gene3D" id="3.10.20.30">
    <property type="match status" value="1"/>
</dbReference>
<comment type="caution">
    <text evidence="1">The sequence shown here is derived from an EMBL/GenBank/DDBJ whole genome shotgun (WGS) entry which is preliminary data.</text>
</comment>
<dbReference type="InterPro" id="IPR003749">
    <property type="entry name" value="ThiS/MoaD-like"/>
</dbReference>
<dbReference type="InterPro" id="IPR016155">
    <property type="entry name" value="Mopterin_synth/thiamin_S_b"/>
</dbReference>
<dbReference type="AlphaFoldDB" id="A0A9D9EK35"/>
<gene>
    <name evidence="1" type="primary">thiS</name>
    <name evidence="1" type="ORF">IAC32_02515</name>
</gene>
<protein>
    <submittedName>
        <fullName evidence="1">Sulfur carrier protein ThiS</fullName>
    </submittedName>
</protein>
<organism evidence="1 2">
    <name type="scientific">Candidatus Enterocola intestinipullorum</name>
    <dbReference type="NCBI Taxonomy" id="2840783"/>
    <lineage>
        <taxon>Bacteria</taxon>
        <taxon>Pseudomonadati</taxon>
        <taxon>Bacteroidota</taxon>
        <taxon>Bacteroidia</taxon>
        <taxon>Bacteroidales</taxon>
        <taxon>Candidatus Enterocola</taxon>
    </lineage>
</organism>
<name>A0A9D9EK35_9BACT</name>
<proteinExistence type="predicted"/>